<dbReference type="AlphaFoldDB" id="A0A7J7CH41"/>
<accession>A0A7J7CH41</accession>
<keyword evidence="1" id="KW-0560">Oxidoreductase</keyword>
<keyword evidence="2" id="KW-1185">Reference proteome</keyword>
<dbReference type="SUPFAM" id="SSF51412">
    <property type="entry name" value="Inosine monophosphate dehydrogenase (IMPDH)"/>
    <property type="match status" value="1"/>
</dbReference>
<keyword evidence="1" id="KW-0223">Dioxygenase</keyword>
<organism evidence="1 2">
    <name type="scientific">Tripterygium wilfordii</name>
    <name type="common">Thunder God vine</name>
    <dbReference type="NCBI Taxonomy" id="458696"/>
    <lineage>
        <taxon>Eukaryota</taxon>
        <taxon>Viridiplantae</taxon>
        <taxon>Streptophyta</taxon>
        <taxon>Embryophyta</taxon>
        <taxon>Tracheophyta</taxon>
        <taxon>Spermatophyta</taxon>
        <taxon>Magnoliopsida</taxon>
        <taxon>eudicotyledons</taxon>
        <taxon>Gunneridae</taxon>
        <taxon>Pentapetalae</taxon>
        <taxon>rosids</taxon>
        <taxon>fabids</taxon>
        <taxon>Celastrales</taxon>
        <taxon>Celastraceae</taxon>
        <taxon>Tripterygium</taxon>
    </lineage>
</organism>
<reference evidence="1 2" key="1">
    <citation type="journal article" date="2020" name="Nat. Commun.">
        <title>Genome of Tripterygium wilfordii and identification of cytochrome P450 involved in triptolide biosynthesis.</title>
        <authorList>
            <person name="Tu L."/>
            <person name="Su P."/>
            <person name="Zhang Z."/>
            <person name="Gao L."/>
            <person name="Wang J."/>
            <person name="Hu T."/>
            <person name="Zhou J."/>
            <person name="Zhang Y."/>
            <person name="Zhao Y."/>
            <person name="Liu Y."/>
            <person name="Song Y."/>
            <person name="Tong Y."/>
            <person name="Lu Y."/>
            <person name="Yang J."/>
            <person name="Xu C."/>
            <person name="Jia M."/>
            <person name="Peters R.J."/>
            <person name="Huang L."/>
            <person name="Gao W."/>
        </authorList>
    </citation>
    <scope>NUCLEOTIDE SEQUENCE [LARGE SCALE GENOMIC DNA]</scope>
    <source>
        <strain evidence="2">cv. XIE 37</strain>
        <tissue evidence="1">Leaf</tissue>
    </source>
</reference>
<sequence>MGWKEILGFEYGIIQAPLRPDISGPEFVAAVANAGVLGFLRAPDWPFVSGVILAFPHEENLRAILDENVAALQVYWRKCSKELVLEAHRVGIKVVLQVESVEEAREAINDGVDAIIVQGREAG</sequence>
<dbReference type="GO" id="GO:0051213">
    <property type="term" value="F:dioxygenase activity"/>
    <property type="evidence" value="ECO:0007669"/>
    <property type="project" value="UniProtKB-KW"/>
</dbReference>
<dbReference type="InParanoid" id="A0A7J7CH41"/>
<dbReference type="Proteomes" id="UP000593562">
    <property type="component" value="Unassembled WGS sequence"/>
</dbReference>
<dbReference type="EMBL" id="JAAARO010000017">
    <property type="protein sequence ID" value="KAF5733349.1"/>
    <property type="molecule type" value="Genomic_DNA"/>
</dbReference>
<evidence type="ECO:0000313" key="1">
    <source>
        <dbReference type="EMBL" id="KAF5733349.1"/>
    </source>
</evidence>
<dbReference type="PANTHER" id="PTHR32332">
    <property type="entry name" value="2-NITROPROPANE DIOXYGENASE"/>
    <property type="match status" value="1"/>
</dbReference>
<dbReference type="Gene3D" id="3.20.20.70">
    <property type="entry name" value="Aldolase class I"/>
    <property type="match status" value="1"/>
</dbReference>
<proteinExistence type="predicted"/>
<gene>
    <name evidence="1" type="ORF">HS088_TW17G00891</name>
</gene>
<dbReference type="Pfam" id="PF03060">
    <property type="entry name" value="NMO"/>
    <property type="match status" value="1"/>
</dbReference>
<comment type="caution">
    <text evidence="1">The sequence shown here is derived from an EMBL/GenBank/DDBJ whole genome shotgun (WGS) entry which is preliminary data.</text>
</comment>
<name>A0A7J7CH41_TRIWF</name>
<dbReference type="InterPro" id="IPR013785">
    <property type="entry name" value="Aldolase_TIM"/>
</dbReference>
<evidence type="ECO:0000313" key="2">
    <source>
        <dbReference type="Proteomes" id="UP000593562"/>
    </source>
</evidence>
<protein>
    <submittedName>
        <fullName evidence="1">Putative 2-nitropropane dioxygenase</fullName>
    </submittedName>
</protein>
<dbReference type="PANTHER" id="PTHR32332:SF20">
    <property type="entry name" value="2-NITROPROPANE DIOXYGENASE-LIKE PROTEIN"/>
    <property type="match status" value="1"/>
</dbReference>